<dbReference type="Proteomes" id="UP000241421">
    <property type="component" value="Unassembled WGS sequence"/>
</dbReference>
<evidence type="ECO:0000313" key="9">
    <source>
        <dbReference type="Proteomes" id="UP000241421"/>
    </source>
</evidence>
<evidence type="ECO:0000256" key="3">
    <source>
        <dbReference type="ARBA" id="ARBA00022692"/>
    </source>
</evidence>
<proteinExistence type="predicted"/>
<reference evidence="8 9" key="1">
    <citation type="submission" date="2018-04" db="EMBL/GenBank/DDBJ databases">
        <title>Massilia violaceinigra sp. nov., a novel purple-pigmented bacterium isolated from Tianshan glacier, Xinjiang, China.</title>
        <authorList>
            <person name="Wang H."/>
        </authorList>
    </citation>
    <scope>NUCLEOTIDE SEQUENCE [LARGE SCALE GENOMIC DNA]</scope>
    <source>
        <strain evidence="8 9">B448-2</strain>
    </source>
</reference>
<feature type="signal peptide" evidence="6">
    <location>
        <begin position="1"/>
        <end position="21"/>
    </location>
</feature>
<comment type="caution">
    <text evidence="8">The sequence shown here is derived from an EMBL/GenBank/DDBJ whole genome shotgun (WGS) entry which is preliminary data.</text>
</comment>
<feature type="chain" id="PRO_5015459024" evidence="6">
    <location>
        <begin position="22"/>
        <end position="151"/>
    </location>
</feature>
<keyword evidence="9" id="KW-1185">Reference proteome</keyword>
<evidence type="ECO:0000256" key="1">
    <source>
        <dbReference type="ARBA" id="ARBA00004651"/>
    </source>
</evidence>
<name>A0A2U2I7M9_9BURK</name>
<evidence type="ECO:0000256" key="5">
    <source>
        <dbReference type="ARBA" id="ARBA00023136"/>
    </source>
</evidence>
<accession>A0A2U2I7M9</accession>
<feature type="domain" description="Single Cache" evidence="7">
    <location>
        <begin position="26"/>
        <end position="102"/>
    </location>
</feature>
<keyword evidence="6" id="KW-0732">Signal</keyword>
<evidence type="ECO:0000259" key="7">
    <source>
        <dbReference type="SMART" id="SM01049"/>
    </source>
</evidence>
<dbReference type="InterPro" id="IPR033480">
    <property type="entry name" value="sCache_2"/>
</dbReference>
<keyword evidence="3" id="KW-0812">Transmembrane</keyword>
<comment type="subcellular location">
    <subcellularLocation>
        <location evidence="1">Cell membrane</location>
        <topology evidence="1">Multi-pass membrane protein</topology>
    </subcellularLocation>
</comment>
<dbReference type="RefSeq" id="WP_106755518.1">
    <property type="nucleotide sequence ID" value="NZ_PXWF02000005.1"/>
</dbReference>
<evidence type="ECO:0000256" key="4">
    <source>
        <dbReference type="ARBA" id="ARBA00022989"/>
    </source>
</evidence>
<dbReference type="EMBL" id="PXWF02000005">
    <property type="protein sequence ID" value="PWF55740.1"/>
    <property type="molecule type" value="Genomic_DNA"/>
</dbReference>
<dbReference type="GO" id="GO:0005886">
    <property type="term" value="C:plasma membrane"/>
    <property type="evidence" value="ECO:0007669"/>
    <property type="project" value="UniProtKB-SubCell"/>
</dbReference>
<evidence type="ECO:0000256" key="2">
    <source>
        <dbReference type="ARBA" id="ARBA00022475"/>
    </source>
</evidence>
<keyword evidence="2" id="KW-1003">Cell membrane</keyword>
<evidence type="ECO:0000256" key="6">
    <source>
        <dbReference type="SAM" id="SignalP"/>
    </source>
</evidence>
<keyword evidence="4" id="KW-1133">Transmembrane helix</keyword>
<protein>
    <submittedName>
        <fullName evidence="8">Cache type 2 domain-containing protein</fullName>
    </submittedName>
</protein>
<organism evidence="8 9">
    <name type="scientific">Massilia glaciei</name>
    <dbReference type="NCBI Taxonomy" id="1524097"/>
    <lineage>
        <taxon>Bacteria</taxon>
        <taxon>Pseudomonadati</taxon>
        <taxon>Pseudomonadota</taxon>
        <taxon>Betaproteobacteria</taxon>
        <taxon>Burkholderiales</taxon>
        <taxon>Oxalobacteraceae</taxon>
        <taxon>Telluria group</taxon>
        <taxon>Massilia</taxon>
    </lineage>
</organism>
<gene>
    <name evidence="8" type="ORF">C7C56_000295</name>
</gene>
<dbReference type="AlphaFoldDB" id="A0A2U2I7M9"/>
<sequence>MKPITTSILLLLAVCGGPAHASGNDREAAVAMVEKGGVFLKKHGRDALIKAVNERSPEFIVDGLYLGVRGMDGVTRAHATNPKLVGKNMAVLPDADGKLFRQQIIDIAKTKGSGWMDYRYNNPATGVIEKKTTYFVRHGDVILEAGIYLGK</sequence>
<keyword evidence="5" id="KW-0472">Membrane</keyword>
<dbReference type="Pfam" id="PF08269">
    <property type="entry name" value="dCache_2"/>
    <property type="match status" value="1"/>
</dbReference>
<evidence type="ECO:0000313" key="8">
    <source>
        <dbReference type="EMBL" id="PWF55740.1"/>
    </source>
</evidence>
<dbReference type="InterPro" id="IPR004010">
    <property type="entry name" value="Double_Cache_2"/>
</dbReference>
<dbReference type="SMART" id="SM01049">
    <property type="entry name" value="Cache_2"/>
    <property type="match status" value="1"/>
</dbReference>
<dbReference type="Gene3D" id="3.30.450.20">
    <property type="entry name" value="PAS domain"/>
    <property type="match status" value="1"/>
</dbReference>
<dbReference type="OrthoDB" id="9178561at2"/>